<dbReference type="Gene3D" id="3.20.20.190">
    <property type="entry name" value="Phosphatidylinositol (PI) phosphodiesterase"/>
    <property type="match status" value="1"/>
</dbReference>
<name>A0ABM8EAB6_9HYPH</name>
<evidence type="ECO:0000259" key="1">
    <source>
        <dbReference type="PROSITE" id="PS51704"/>
    </source>
</evidence>
<evidence type="ECO:0000313" key="3">
    <source>
        <dbReference type="Proteomes" id="UP001317629"/>
    </source>
</evidence>
<dbReference type="InterPro" id="IPR030395">
    <property type="entry name" value="GP_PDE_dom"/>
</dbReference>
<feature type="domain" description="GP-PDE" evidence="1">
    <location>
        <begin position="11"/>
        <end position="252"/>
    </location>
</feature>
<dbReference type="InterPro" id="IPR017946">
    <property type="entry name" value="PLC-like_Pdiesterase_TIM-brl"/>
</dbReference>
<dbReference type="PANTHER" id="PTHR46211:SF1">
    <property type="entry name" value="GLYCEROPHOSPHODIESTER PHOSPHODIESTERASE, CYTOPLASMIC"/>
    <property type="match status" value="1"/>
</dbReference>
<dbReference type="PANTHER" id="PTHR46211">
    <property type="entry name" value="GLYCEROPHOSPHORYL DIESTER PHOSPHODIESTERASE"/>
    <property type="match status" value="1"/>
</dbReference>
<organism evidence="2 3">
    <name type="scientific">Methylocystis iwaonis</name>
    <dbReference type="NCBI Taxonomy" id="2885079"/>
    <lineage>
        <taxon>Bacteria</taxon>
        <taxon>Pseudomonadati</taxon>
        <taxon>Pseudomonadota</taxon>
        <taxon>Alphaproteobacteria</taxon>
        <taxon>Hyphomicrobiales</taxon>
        <taxon>Methylocystaceae</taxon>
        <taxon>Methylocystis</taxon>
    </lineage>
</organism>
<dbReference type="RefSeq" id="WP_281928208.1">
    <property type="nucleotide sequence ID" value="NZ_AP027142.1"/>
</dbReference>
<protein>
    <submittedName>
        <fullName evidence="2">Glycerophosphoryl diester phosphodiesterase</fullName>
    </submittedName>
</protein>
<gene>
    <name evidence="2" type="ORF">SS37A_24560</name>
</gene>
<dbReference type="PROSITE" id="PS51704">
    <property type="entry name" value="GP_PDE"/>
    <property type="match status" value="1"/>
</dbReference>
<sequence length="252" mass="27245">MTGKDLSWLIATPIAHRGLHGGGLVENSIGAARAAIAAGCAIECDVQATKDGLVVFHDETLERLTAHAGRVADYTTQSLEAMALRGASETIPSFDAFLTAIGGRTPLVVELKSDFDGDLTVAKRVAERLAHYDGPVVVESFDPELIAFLRAQGEALGVAHIPLGVVGEAGYAEADWPMLTPQRRAEMTHFLHYPRTRPDFLSWNAADLPHAIPFLAREALGIPVTVWTIRSAAQATVARQWADQIVFEKFRP</sequence>
<proteinExistence type="predicted"/>
<dbReference type="Pfam" id="PF03009">
    <property type="entry name" value="GDPD"/>
    <property type="match status" value="1"/>
</dbReference>
<dbReference type="Proteomes" id="UP001317629">
    <property type="component" value="Chromosome"/>
</dbReference>
<reference evidence="2 3" key="1">
    <citation type="journal article" date="2023" name="Int. J. Syst. Evol. Microbiol.">
        <title>Methylocystis iwaonis sp. nov., a type II methane-oxidizing bacterium from surface soil of a rice paddy field in Japan, and emended description of the genus Methylocystis (ex Whittenbury et al. 1970) Bowman et al. 1993.</title>
        <authorList>
            <person name="Kaise H."/>
            <person name="Sawadogo J.B."/>
            <person name="Alam M.S."/>
            <person name="Ueno C."/>
            <person name="Dianou D."/>
            <person name="Shinjo R."/>
            <person name="Asakawa S."/>
        </authorList>
    </citation>
    <scope>NUCLEOTIDE SEQUENCE [LARGE SCALE GENOMIC DNA]</scope>
    <source>
        <strain evidence="2 3">SS37A-Re</strain>
    </source>
</reference>
<dbReference type="SUPFAM" id="SSF51695">
    <property type="entry name" value="PLC-like phosphodiesterases"/>
    <property type="match status" value="1"/>
</dbReference>
<dbReference type="EMBL" id="AP027142">
    <property type="protein sequence ID" value="BDV34927.1"/>
    <property type="molecule type" value="Genomic_DNA"/>
</dbReference>
<keyword evidence="3" id="KW-1185">Reference proteome</keyword>
<accession>A0ABM8EAB6</accession>
<evidence type="ECO:0000313" key="2">
    <source>
        <dbReference type="EMBL" id="BDV34927.1"/>
    </source>
</evidence>